<dbReference type="Gramene" id="CDY08652">
    <property type="protein sequence ID" value="CDY08652"/>
    <property type="gene ID" value="GSBRNA2T00000482001"/>
</dbReference>
<reference evidence="2" key="3">
    <citation type="submission" date="2021-01" db="EMBL/GenBank/DDBJ databases">
        <authorList>
            <consortium name="Genoscope - CEA"/>
            <person name="William W."/>
        </authorList>
    </citation>
    <scope>NUCLEOTIDE SEQUENCE</scope>
</reference>
<evidence type="ECO:0000313" key="3">
    <source>
        <dbReference type="EMBL" id="CDY08652.1"/>
    </source>
</evidence>
<reference evidence="3" key="2">
    <citation type="submission" date="2014-06" db="EMBL/GenBank/DDBJ databases">
        <authorList>
            <person name="Genoscope - CEA"/>
        </authorList>
    </citation>
    <scope>NUCLEOTIDE SEQUENCE</scope>
</reference>
<dbReference type="EMBL" id="HG994368">
    <property type="protein sequence ID" value="CAF1839661.1"/>
    <property type="molecule type" value="Genomic_DNA"/>
</dbReference>
<proteinExistence type="predicted"/>
<organism evidence="3 4">
    <name type="scientific">Brassica napus</name>
    <name type="common">Rape</name>
    <dbReference type="NCBI Taxonomy" id="3708"/>
    <lineage>
        <taxon>Eukaryota</taxon>
        <taxon>Viridiplantae</taxon>
        <taxon>Streptophyta</taxon>
        <taxon>Embryophyta</taxon>
        <taxon>Tracheophyta</taxon>
        <taxon>Spermatophyta</taxon>
        <taxon>Magnoliopsida</taxon>
        <taxon>eudicotyledons</taxon>
        <taxon>Gunneridae</taxon>
        <taxon>Pentapetalae</taxon>
        <taxon>rosids</taxon>
        <taxon>malvids</taxon>
        <taxon>Brassicales</taxon>
        <taxon>Brassicaceae</taxon>
        <taxon>Brassiceae</taxon>
        <taxon>Brassica</taxon>
    </lineage>
</organism>
<evidence type="ECO:0000256" key="1">
    <source>
        <dbReference type="SAM" id="MobiDB-lite"/>
    </source>
</evidence>
<sequence length="74" mass="8273">MDYVNDKEVGTGAGLLRIRDQTVDEQAKDPPFDQDMGDATTSEEPLFIDQFYSNLLSISNVDASNDAAVYRIRE</sequence>
<accession>A0A078F6C2</accession>
<dbReference type="Proteomes" id="UP000028999">
    <property type="component" value="Unassembled WGS sequence"/>
</dbReference>
<gene>
    <name evidence="3" type="primary">BnaC04g19610D</name>
    <name evidence="2" type="ORF">DARMORV10_C04P28500.1</name>
    <name evidence="3" type="ORF">GSBRNA2T00000482001</name>
</gene>
<name>A0A078F6C2_BRANA</name>
<feature type="compositionally biased region" description="Basic and acidic residues" evidence="1">
    <location>
        <begin position="17"/>
        <end position="31"/>
    </location>
</feature>
<reference evidence="3 4" key="1">
    <citation type="journal article" date="2014" name="Science">
        <title>Plant genetics. Early allopolyploid evolution in the post-Neolithic Brassica napus oilseed genome.</title>
        <authorList>
            <person name="Chalhoub B."/>
            <person name="Denoeud F."/>
            <person name="Liu S."/>
            <person name="Parkin I.A."/>
            <person name="Tang H."/>
            <person name="Wang X."/>
            <person name="Chiquet J."/>
            <person name="Belcram H."/>
            <person name="Tong C."/>
            <person name="Samans B."/>
            <person name="Correa M."/>
            <person name="Da Silva C."/>
            <person name="Just J."/>
            <person name="Falentin C."/>
            <person name="Koh C.S."/>
            <person name="Le Clainche I."/>
            <person name="Bernard M."/>
            <person name="Bento P."/>
            <person name="Noel B."/>
            <person name="Labadie K."/>
            <person name="Alberti A."/>
            <person name="Charles M."/>
            <person name="Arnaud D."/>
            <person name="Guo H."/>
            <person name="Daviaud C."/>
            <person name="Alamery S."/>
            <person name="Jabbari K."/>
            <person name="Zhao M."/>
            <person name="Edger P.P."/>
            <person name="Chelaifa H."/>
            <person name="Tack D."/>
            <person name="Lassalle G."/>
            <person name="Mestiri I."/>
            <person name="Schnel N."/>
            <person name="Le Paslier M.C."/>
            <person name="Fan G."/>
            <person name="Renault V."/>
            <person name="Bayer P.E."/>
            <person name="Golicz A.A."/>
            <person name="Manoli S."/>
            <person name="Lee T.H."/>
            <person name="Thi V.H."/>
            <person name="Chalabi S."/>
            <person name="Hu Q."/>
            <person name="Fan C."/>
            <person name="Tollenaere R."/>
            <person name="Lu Y."/>
            <person name="Battail C."/>
            <person name="Shen J."/>
            <person name="Sidebottom C.H."/>
            <person name="Wang X."/>
            <person name="Canaguier A."/>
            <person name="Chauveau A."/>
            <person name="Berard A."/>
            <person name="Deniot G."/>
            <person name="Guan M."/>
            <person name="Liu Z."/>
            <person name="Sun F."/>
            <person name="Lim Y.P."/>
            <person name="Lyons E."/>
            <person name="Town C.D."/>
            <person name="Bancroft I."/>
            <person name="Wang X."/>
            <person name="Meng J."/>
            <person name="Ma J."/>
            <person name="Pires J.C."/>
            <person name="King G.J."/>
            <person name="Brunel D."/>
            <person name="Delourme R."/>
            <person name="Renard M."/>
            <person name="Aury J.M."/>
            <person name="Adams K.L."/>
            <person name="Batley J."/>
            <person name="Snowdon R.J."/>
            <person name="Tost J."/>
            <person name="Edwards D."/>
            <person name="Zhou Y."/>
            <person name="Hua W."/>
            <person name="Sharpe A.G."/>
            <person name="Paterson A.H."/>
            <person name="Guan C."/>
            <person name="Wincker P."/>
        </authorList>
    </citation>
    <scope>NUCLEOTIDE SEQUENCE [LARGE SCALE GENOMIC DNA]</scope>
    <source>
        <strain evidence="4">cv. Darmor-bzh</strain>
    </source>
</reference>
<dbReference type="Proteomes" id="UP001295469">
    <property type="component" value="Chromosome C04"/>
</dbReference>
<dbReference type="PaxDb" id="3708-A0A078F6C2"/>
<dbReference type="AlphaFoldDB" id="A0A078F6C2"/>
<dbReference type="EMBL" id="LK031987">
    <property type="protein sequence ID" value="CDY08652.1"/>
    <property type="molecule type" value="Genomic_DNA"/>
</dbReference>
<feature type="region of interest" description="Disordered" evidence="1">
    <location>
        <begin position="15"/>
        <end position="40"/>
    </location>
</feature>
<keyword evidence="4" id="KW-1185">Reference proteome</keyword>
<protein>
    <submittedName>
        <fullName evidence="2">(rape) hypothetical protein</fullName>
    </submittedName>
    <submittedName>
        <fullName evidence="3">BnaC04g19610D protein</fullName>
    </submittedName>
</protein>
<evidence type="ECO:0000313" key="4">
    <source>
        <dbReference type="Proteomes" id="UP000028999"/>
    </source>
</evidence>
<evidence type="ECO:0000313" key="2">
    <source>
        <dbReference type="EMBL" id="CAF1839661.1"/>
    </source>
</evidence>